<evidence type="ECO:0000256" key="1">
    <source>
        <dbReference type="SAM" id="MobiDB-lite"/>
    </source>
</evidence>
<reference evidence="2" key="1">
    <citation type="submission" date="2014-12" db="EMBL/GenBank/DDBJ databases">
        <title>Insight into the proteome of Arion vulgaris.</title>
        <authorList>
            <person name="Aradska J."/>
            <person name="Bulat T."/>
            <person name="Smidak R."/>
            <person name="Sarate P."/>
            <person name="Gangsoo J."/>
            <person name="Sialana F."/>
            <person name="Bilban M."/>
            <person name="Lubec G."/>
        </authorList>
    </citation>
    <scope>NUCLEOTIDE SEQUENCE</scope>
    <source>
        <tissue evidence="2">Skin</tissue>
    </source>
</reference>
<feature type="non-terminal residue" evidence="2">
    <location>
        <position position="1"/>
    </location>
</feature>
<sequence length="74" mass="8549">EVSEVDSDEGQFEEVEMEENVNAGKEEDVTMEDIDMDMDSDSFEVTENMSSDGEVLQRRVLIKDKHIHSEHEDE</sequence>
<dbReference type="AlphaFoldDB" id="A0A0B7C4G2"/>
<evidence type="ECO:0000313" key="2">
    <source>
        <dbReference type="EMBL" id="CEL00077.1"/>
    </source>
</evidence>
<dbReference type="EMBL" id="HACG01053206">
    <property type="protein sequence ID" value="CEL00077.1"/>
    <property type="molecule type" value="Transcribed_RNA"/>
</dbReference>
<proteinExistence type="predicted"/>
<name>A0A0B7C4G2_9EUPU</name>
<organism evidence="2">
    <name type="scientific">Arion vulgaris</name>
    <dbReference type="NCBI Taxonomy" id="1028688"/>
    <lineage>
        <taxon>Eukaryota</taxon>
        <taxon>Metazoa</taxon>
        <taxon>Spiralia</taxon>
        <taxon>Lophotrochozoa</taxon>
        <taxon>Mollusca</taxon>
        <taxon>Gastropoda</taxon>
        <taxon>Heterobranchia</taxon>
        <taxon>Euthyneura</taxon>
        <taxon>Panpulmonata</taxon>
        <taxon>Eupulmonata</taxon>
        <taxon>Stylommatophora</taxon>
        <taxon>Helicina</taxon>
        <taxon>Arionoidea</taxon>
        <taxon>Arionidae</taxon>
        <taxon>Arion</taxon>
    </lineage>
</organism>
<feature type="region of interest" description="Disordered" evidence="1">
    <location>
        <begin position="1"/>
        <end position="32"/>
    </location>
</feature>
<feature type="compositionally biased region" description="Acidic residues" evidence="1">
    <location>
        <begin position="1"/>
        <end position="19"/>
    </location>
</feature>
<feature type="non-terminal residue" evidence="2">
    <location>
        <position position="74"/>
    </location>
</feature>
<protein>
    <submittedName>
        <fullName evidence="2">Uncharacterized protein</fullName>
    </submittedName>
</protein>
<gene>
    <name evidence="2" type="primary">ORF222795</name>
</gene>
<accession>A0A0B7C4G2</accession>